<dbReference type="InterPro" id="IPR000847">
    <property type="entry name" value="LysR_HTH_N"/>
</dbReference>
<gene>
    <name evidence="6" type="ORF">ABCQ75_05435</name>
</gene>
<dbReference type="Gene3D" id="3.40.190.290">
    <property type="match status" value="1"/>
</dbReference>
<keyword evidence="2" id="KW-0805">Transcription regulation</keyword>
<evidence type="ECO:0000259" key="5">
    <source>
        <dbReference type="PROSITE" id="PS50931"/>
    </source>
</evidence>
<keyword evidence="4" id="KW-0804">Transcription</keyword>
<comment type="caution">
    <text evidence="6">The sequence shown here is derived from an EMBL/GenBank/DDBJ whole genome shotgun (WGS) entry which is preliminary data.</text>
</comment>
<evidence type="ECO:0000313" key="6">
    <source>
        <dbReference type="EMBL" id="MEN2743980.1"/>
    </source>
</evidence>
<accession>A0ABU9WXS0</accession>
<dbReference type="InterPro" id="IPR036390">
    <property type="entry name" value="WH_DNA-bd_sf"/>
</dbReference>
<name>A0ABU9WXS0_9MICC</name>
<dbReference type="EMBL" id="JBDFRB010000003">
    <property type="protein sequence ID" value="MEN2743980.1"/>
    <property type="molecule type" value="Genomic_DNA"/>
</dbReference>
<dbReference type="CDD" id="cd05466">
    <property type="entry name" value="PBP2_LTTR_substrate"/>
    <property type="match status" value="1"/>
</dbReference>
<evidence type="ECO:0000256" key="4">
    <source>
        <dbReference type="ARBA" id="ARBA00023163"/>
    </source>
</evidence>
<evidence type="ECO:0000256" key="3">
    <source>
        <dbReference type="ARBA" id="ARBA00023125"/>
    </source>
</evidence>
<dbReference type="SUPFAM" id="SSF53850">
    <property type="entry name" value="Periplasmic binding protein-like II"/>
    <property type="match status" value="1"/>
</dbReference>
<dbReference type="PROSITE" id="PS50931">
    <property type="entry name" value="HTH_LYSR"/>
    <property type="match status" value="1"/>
</dbReference>
<proteinExistence type="inferred from homology"/>
<organism evidence="6 7">
    <name type="scientific">Sinomonas halotolerans</name>
    <dbReference type="NCBI Taxonomy" id="1644133"/>
    <lineage>
        <taxon>Bacteria</taxon>
        <taxon>Bacillati</taxon>
        <taxon>Actinomycetota</taxon>
        <taxon>Actinomycetes</taxon>
        <taxon>Micrococcales</taxon>
        <taxon>Micrococcaceae</taxon>
        <taxon>Sinomonas</taxon>
    </lineage>
</organism>
<dbReference type="PRINTS" id="PR00039">
    <property type="entry name" value="HTHLYSR"/>
</dbReference>
<dbReference type="PANTHER" id="PTHR30126:SF91">
    <property type="entry name" value="LYSR FAMILY TRANSCRIPTIONAL REGULATOR"/>
    <property type="match status" value="1"/>
</dbReference>
<keyword evidence="3" id="KW-0238">DNA-binding</keyword>
<dbReference type="InterPro" id="IPR036388">
    <property type="entry name" value="WH-like_DNA-bd_sf"/>
</dbReference>
<evidence type="ECO:0000256" key="2">
    <source>
        <dbReference type="ARBA" id="ARBA00023015"/>
    </source>
</evidence>
<dbReference type="Pfam" id="PF00126">
    <property type="entry name" value="HTH_1"/>
    <property type="match status" value="1"/>
</dbReference>
<keyword evidence="7" id="KW-1185">Reference proteome</keyword>
<dbReference type="InterPro" id="IPR005119">
    <property type="entry name" value="LysR_subst-bd"/>
</dbReference>
<dbReference type="Gene3D" id="1.10.10.10">
    <property type="entry name" value="Winged helix-like DNA-binding domain superfamily/Winged helix DNA-binding domain"/>
    <property type="match status" value="1"/>
</dbReference>
<dbReference type="Proteomes" id="UP001422074">
    <property type="component" value="Unassembled WGS sequence"/>
</dbReference>
<evidence type="ECO:0000256" key="1">
    <source>
        <dbReference type="ARBA" id="ARBA00009437"/>
    </source>
</evidence>
<evidence type="ECO:0000313" key="7">
    <source>
        <dbReference type="Proteomes" id="UP001422074"/>
    </source>
</evidence>
<comment type="similarity">
    <text evidence="1">Belongs to the LysR transcriptional regulatory family.</text>
</comment>
<dbReference type="SUPFAM" id="SSF46785">
    <property type="entry name" value="Winged helix' DNA-binding domain"/>
    <property type="match status" value="1"/>
</dbReference>
<sequence>MNFRRLQYFLAVVDAGTVTAAAETLLIAQPALSRQIKTLERELRLALFEPQGNRLVLTSAGRALVPVARRLMVETRGFEEAAAALRTGRVEQLVAATTSASLRGFLAPFIATTSPDDPRIIPREVAHFEMSGSLRQGCDFAISPAAPEGPLRSVPLGRVALKAYVAPDHPWADRKEISLPALGSEHVILPSHHSVSRYILDEALSREGTGLERVTECDDGQTIMALAAAGHGIGITTDQPLYGARPVRLLGAGGSPLDLGLHVAWLPGHFAEDTISGIAARLRGFLREAGAVIPAGAMP</sequence>
<dbReference type="Pfam" id="PF03466">
    <property type="entry name" value="LysR_substrate"/>
    <property type="match status" value="1"/>
</dbReference>
<feature type="domain" description="HTH lysR-type" evidence="5">
    <location>
        <begin position="1"/>
        <end position="58"/>
    </location>
</feature>
<reference evidence="6 7" key="1">
    <citation type="submission" date="2024-05" db="EMBL/GenBank/DDBJ databases">
        <title>Sinomonas sp. nov., isolated from a waste landfill.</title>
        <authorList>
            <person name="Zhao Y."/>
        </authorList>
    </citation>
    <scope>NUCLEOTIDE SEQUENCE [LARGE SCALE GENOMIC DNA]</scope>
    <source>
        <strain evidence="6 7">CCTCC AB2014300</strain>
    </source>
</reference>
<protein>
    <submittedName>
        <fullName evidence="6">LysR family transcriptional regulator</fullName>
    </submittedName>
</protein>
<dbReference type="RefSeq" id="WP_345883656.1">
    <property type="nucleotide sequence ID" value="NZ_JBDFRB010000003.1"/>
</dbReference>
<dbReference type="PANTHER" id="PTHR30126">
    <property type="entry name" value="HTH-TYPE TRANSCRIPTIONAL REGULATOR"/>
    <property type="match status" value="1"/>
</dbReference>